<evidence type="ECO:0008006" key="3">
    <source>
        <dbReference type="Google" id="ProtNLM"/>
    </source>
</evidence>
<dbReference type="EMBL" id="BMFL01000017">
    <property type="protein sequence ID" value="GGF06502.1"/>
    <property type="molecule type" value="Genomic_DNA"/>
</dbReference>
<comment type="caution">
    <text evidence="1">The sequence shown here is derived from an EMBL/GenBank/DDBJ whole genome shotgun (WGS) entry which is preliminary data.</text>
</comment>
<dbReference type="Gene3D" id="3.10.450.620">
    <property type="entry name" value="JHP933, nucleotidyltransferase-like core domain"/>
    <property type="match status" value="1"/>
</dbReference>
<dbReference type="Pfam" id="PF08843">
    <property type="entry name" value="AbiEii"/>
    <property type="match status" value="1"/>
</dbReference>
<protein>
    <recommendedName>
        <fullName evidence="3">Nucleotidyl transferase AbiEii toxin, Type IV TA system</fullName>
    </recommendedName>
</protein>
<evidence type="ECO:0000313" key="1">
    <source>
        <dbReference type="EMBL" id="GGF06502.1"/>
    </source>
</evidence>
<organism evidence="1 2">
    <name type="scientific">Chishuiella changwenlii</name>
    <dbReference type="NCBI Taxonomy" id="1434701"/>
    <lineage>
        <taxon>Bacteria</taxon>
        <taxon>Pseudomonadati</taxon>
        <taxon>Bacteroidota</taxon>
        <taxon>Flavobacteriia</taxon>
        <taxon>Flavobacteriales</taxon>
        <taxon>Weeksellaceae</taxon>
        <taxon>Chishuiella</taxon>
    </lineage>
</organism>
<proteinExistence type="predicted"/>
<keyword evidence="2" id="KW-1185">Reference proteome</keyword>
<accession>A0ABQ1TY48</accession>
<reference evidence="2" key="1">
    <citation type="journal article" date="2019" name="Int. J. Syst. Evol. Microbiol.">
        <title>The Global Catalogue of Microorganisms (GCM) 10K type strain sequencing project: providing services to taxonomists for standard genome sequencing and annotation.</title>
        <authorList>
            <consortium name="The Broad Institute Genomics Platform"/>
            <consortium name="The Broad Institute Genome Sequencing Center for Infectious Disease"/>
            <person name="Wu L."/>
            <person name="Ma J."/>
        </authorList>
    </citation>
    <scope>NUCLEOTIDE SEQUENCE [LARGE SCALE GENOMIC DNA]</scope>
    <source>
        <strain evidence="2">CGMCC 1.12707</strain>
    </source>
</reference>
<sequence>MIEMEKLYYNTVNSILKTSLETISKSKIFNSFRLVGGTSLSLQLGHRISIDIDLFSDAEYGTVDFIKIESFLSKKFDYLDFNPNLITGFGKSYIVGANQEESVKLDIFYTDPFITKEVIIDGTKFASIEEIIAMKIDVIQRGGRKKDFWVLHELLNKYEISEMILLHEKRYPYNHDKSLILKNLIDFSIADDEPDPICLRGKYWEFIKDDFEELVKKY</sequence>
<gene>
    <name evidence="1" type="ORF">GCM10010984_24720</name>
</gene>
<evidence type="ECO:0000313" key="2">
    <source>
        <dbReference type="Proteomes" id="UP000650994"/>
    </source>
</evidence>
<dbReference type="Proteomes" id="UP000650994">
    <property type="component" value="Unassembled WGS sequence"/>
</dbReference>
<name>A0ABQ1TY48_9FLAO</name>
<dbReference type="InterPro" id="IPR014942">
    <property type="entry name" value="AbiEii"/>
</dbReference>